<feature type="compositionally biased region" description="Polar residues" evidence="1">
    <location>
        <begin position="318"/>
        <end position="329"/>
    </location>
</feature>
<evidence type="ECO:0000313" key="2">
    <source>
        <dbReference type="EMBL" id="KAF8660130.1"/>
    </source>
</evidence>
<proteinExistence type="predicted"/>
<organism evidence="2 3">
    <name type="scientific">Digitaria exilis</name>
    <dbReference type="NCBI Taxonomy" id="1010633"/>
    <lineage>
        <taxon>Eukaryota</taxon>
        <taxon>Viridiplantae</taxon>
        <taxon>Streptophyta</taxon>
        <taxon>Embryophyta</taxon>
        <taxon>Tracheophyta</taxon>
        <taxon>Spermatophyta</taxon>
        <taxon>Magnoliopsida</taxon>
        <taxon>Liliopsida</taxon>
        <taxon>Poales</taxon>
        <taxon>Poaceae</taxon>
        <taxon>PACMAD clade</taxon>
        <taxon>Panicoideae</taxon>
        <taxon>Panicodae</taxon>
        <taxon>Paniceae</taxon>
        <taxon>Anthephorinae</taxon>
        <taxon>Digitaria</taxon>
    </lineage>
</organism>
<feature type="compositionally biased region" description="Low complexity" evidence="1">
    <location>
        <begin position="469"/>
        <end position="478"/>
    </location>
</feature>
<feature type="region of interest" description="Disordered" evidence="1">
    <location>
        <begin position="389"/>
        <end position="424"/>
    </location>
</feature>
<feature type="compositionally biased region" description="Basic and acidic residues" evidence="1">
    <location>
        <begin position="391"/>
        <end position="408"/>
    </location>
</feature>
<reference evidence="2" key="1">
    <citation type="submission" date="2020-07" db="EMBL/GenBank/DDBJ databases">
        <title>Genome sequence and genetic diversity analysis of an under-domesticated orphan crop, white fonio (Digitaria exilis).</title>
        <authorList>
            <person name="Bennetzen J.L."/>
            <person name="Chen S."/>
            <person name="Ma X."/>
            <person name="Wang X."/>
            <person name="Yssel A.E.J."/>
            <person name="Chaluvadi S.R."/>
            <person name="Johnson M."/>
            <person name="Gangashetty P."/>
            <person name="Hamidou F."/>
            <person name="Sanogo M.D."/>
            <person name="Zwaenepoel A."/>
            <person name="Wallace J."/>
            <person name="Van De Peer Y."/>
            <person name="Van Deynze A."/>
        </authorList>
    </citation>
    <scope>NUCLEOTIDE SEQUENCE</scope>
    <source>
        <tissue evidence="2">Leaves</tissue>
    </source>
</reference>
<dbReference type="PANTHER" id="PTHR33621">
    <property type="entry name" value="ASPARTIC/GLUTAMIC ACID-RICH PROTEIN"/>
    <property type="match status" value="1"/>
</dbReference>
<gene>
    <name evidence="2" type="ORF">HU200_057688</name>
</gene>
<keyword evidence="3" id="KW-1185">Reference proteome</keyword>
<name>A0A835E2C7_9POAL</name>
<dbReference type="AlphaFoldDB" id="A0A835E2C7"/>
<sequence length="552" mass="59849">MDFHALSRRELQALCKRNAVRANMSNAAMADALRSLPSVDGLDEIGRAGAPPMSAVKSVEVVVMDEEKIDGNPLPRGGRARSKVRTAATDKLEHDVGDQATSQGIQGTAAREALAPLNVAEVTREEQGHGCPLPRGRRVGAMTRKAAAHKTEEAVLAPDTFHGSQRTEAGEGAAPVEAEEVATGKRRTVRCTRSKVKMALDQKDATECKEQKGDDNFTIISTVDSSDVAIGSVVVSEKSTDSPKTHEVVEEEVMTCSYVTRKPAAHEMEEVPTTAILRRSQRTTAPVEAKEVAIAKKMTRRSTRSKVAAAKQKGQKADSSVMTNGSADNKSIDCPKKDEVVVVVEEETTKQHDGGNVTGRTMAHEMEEVPVPATSQQSQGMAALEAAVPVESEKGATTKRRRDQEDLKQLQQHGRGRTVRISDSSDVAIGSPVLAPDQSCDDLREDQLIAVEEHVTKPQDGIVEEQDQSSSIHKSASSVKMEDPPTVSNLSCVNYMEAAADEETVKKDCFTLNSGAGQLDFLVNTLDRFSKPMHEFTIKEEKKEGECWWMLV</sequence>
<protein>
    <submittedName>
        <fullName evidence="2">Uncharacterized protein</fullName>
    </submittedName>
</protein>
<feature type="region of interest" description="Disordered" evidence="1">
    <location>
        <begin position="463"/>
        <end position="483"/>
    </location>
</feature>
<evidence type="ECO:0000313" key="3">
    <source>
        <dbReference type="Proteomes" id="UP000636709"/>
    </source>
</evidence>
<dbReference type="EMBL" id="JACEFO010002444">
    <property type="protein sequence ID" value="KAF8660130.1"/>
    <property type="molecule type" value="Genomic_DNA"/>
</dbReference>
<accession>A0A835E2C7</accession>
<feature type="region of interest" description="Disordered" evidence="1">
    <location>
        <begin position="297"/>
        <end position="333"/>
    </location>
</feature>
<dbReference type="Proteomes" id="UP000636709">
    <property type="component" value="Unassembled WGS sequence"/>
</dbReference>
<dbReference type="OrthoDB" id="1916794at2759"/>
<evidence type="ECO:0000256" key="1">
    <source>
        <dbReference type="SAM" id="MobiDB-lite"/>
    </source>
</evidence>
<dbReference type="PANTHER" id="PTHR33621:SF2">
    <property type="entry name" value="RIBOSOMAL L1 DOMAIN-CONTAINING PROTEIN"/>
    <property type="match status" value="1"/>
</dbReference>
<comment type="caution">
    <text evidence="2">The sequence shown here is derived from an EMBL/GenBank/DDBJ whole genome shotgun (WGS) entry which is preliminary data.</text>
</comment>